<dbReference type="OrthoDB" id="206599at2759"/>
<reference evidence="3" key="1">
    <citation type="submission" date="2020-06" db="EMBL/GenBank/DDBJ databases">
        <authorList>
            <consortium name="Plant Systems Biology data submission"/>
        </authorList>
    </citation>
    <scope>NUCLEOTIDE SEQUENCE</scope>
    <source>
        <strain evidence="3">D6</strain>
    </source>
</reference>
<evidence type="ECO:0000259" key="2">
    <source>
        <dbReference type="Pfam" id="PF07728"/>
    </source>
</evidence>
<evidence type="ECO:0000256" key="1">
    <source>
        <dbReference type="SAM" id="MobiDB-lite"/>
    </source>
</evidence>
<keyword evidence="4" id="KW-1185">Reference proteome</keyword>
<feature type="compositionally biased region" description="Polar residues" evidence="1">
    <location>
        <begin position="513"/>
        <end position="526"/>
    </location>
</feature>
<feature type="region of interest" description="Disordered" evidence="1">
    <location>
        <begin position="381"/>
        <end position="431"/>
    </location>
</feature>
<dbReference type="InterPro" id="IPR036465">
    <property type="entry name" value="vWFA_dom_sf"/>
</dbReference>
<dbReference type="PANTHER" id="PTHR42759:SF1">
    <property type="entry name" value="MAGNESIUM-CHELATASE SUBUNIT CHLD"/>
    <property type="match status" value="1"/>
</dbReference>
<sequence>MWTIQRIPIGRRLSLGRRRCSSSSDQPHQTNLSAASSLRTLLDRRIVGHENTKECILLGLAASEHVFVQGEPGTAKTYAAELAAQLANLSTYSVQFHRDTRLQDLIGDSIIVRQTCPSTSHEIVRQSVDRGGLLTCEVAVLDDLTRAPGEALNVLLRILNERTFEDQELPLRCAIATANAPRDDMYVEPLDPANLDRFALQVQSDSLILGNDWTSVHQVVDMYQENTTTTSTQDDNQLAQAAKAVGSIDVNSVVLGDDMKECFILFLQWLSNHEAVTPRNSLLTDRTFLVKAPRILRAQAALQGRQHVEVQDMLALRHMTTFRVPAAVHQQVCELLTLLAQTSPNDDNEDDNDDDNDGTKQGGNHKMAGYLKHVIQQFQEGGPRIQGPRGAGNSSGDSKMNIQSDEESDEKTTTESADASTSKAKDKKKVTHDNDAIDHDLLADIGGTSVLHATVLSFVATSKTLKERTIRPLRRLWGAAQGPQIKLNLHSTAVSGAETVMAVLHGRTRRSRAPSTLQQQSLSTVGQPRERGRLPSMGDPNLFQDGDPADISSWIISPTSSLPRGLLRHPKRRGGSIALARDISDSMWGPKAALASATTQAAINLARQRGMRFGYCEFAGTPKLYYQRPPDHVREQPCHADDDAHASRYFQEALLDWGVAMTNQLGGLFGLEPSNNSNSQVSSSGHFFGVDYALCERRARQLETDGYTNLQDMLRQLLERFNVSGLPPHERHLLIITDGSPTTGSATCIDEAMLAKNLGVAIHPVFVVDDSEDWHGGGSSYPDVLTNLAEMTNGVRFLAKHEVTLDEQAEVDNNEYAHLVQVKVELA</sequence>
<evidence type="ECO:0000313" key="3">
    <source>
        <dbReference type="EMBL" id="CAB9513240.1"/>
    </source>
</evidence>
<dbReference type="AlphaFoldDB" id="A0A9N8E3H8"/>
<dbReference type="GO" id="GO:0005524">
    <property type="term" value="F:ATP binding"/>
    <property type="evidence" value="ECO:0007669"/>
    <property type="project" value="InterPro"/>
</dbReference>
<comment type="caution">
    <text evidence="3">The sequence shown here is derived from an EMBL/GenBank/DDBJ whole genome shotgun (WGS) entry which is preliminary data.</text>
</comment>
<feature type="region of interest" description="Disordered" evidence="1">
    <location>
        <begin position="343"/>
        <end position="365"/>
    </location>
</feature>
<dbReference type="InterPro" id="IPR011704">
    <property type="entry name" value="ATPase_dyneun-rel_AAA"/>
</dbReference>
<dbReference type="InterPro" id="IPR050764">
    <property type="entry name" value="CbbQ/NirQ/NorQ/GpvN"/>
</dbReference>
<dbReference type="SUPFAM" id="SSF53300">
    <property type="entry name" value="vWA-like"/>
    <property type="match status" value="1"/>
</dbReference>
<feature type="compositionally biased region" description="Polar residues" evidence="1">
    <location>
        <begin position="392"/>
        <end position="403"/>
    </location>
</feature>
<feature type="domain" description="ATPase dynein-related AAA" evidence="2">
    <location>
        <begin position="65"/>
        <end position="198"/>
    </location>
</feature>
<dbReference type="SUPFAM" id="SSF52540">
    <property type="entry name" value="P-loop containing nucleoside triphosphate hydrolases"/>
    <property type="match status" value="1"/>
</dbReference>
<accession>A0A9N8E3H8</accession>
<dbReference type="Gene3D" id="3.40.50.410">
    <property type="entry name" value="von Willebrand factor, type A domain"/>
    <property type="match status" value="1"/>
</dbReference>
<feature type="region of interest" description="Disordered" evidence="1">
    <location>
        <begin position="508"/>
        <end position="535"/>
    </location>
</feature>
<dbReference type="Proteomes" id="UP001153069">
    <property type="component" value="Unassembled WGS sequence"/>
</dbReference>
<name>A0A9N8E3H8_9STRA</name>
<dbReference type="InterPro" id="IPR027417">
    <property type="entry name" value="P-loop_NTPase"/>
</dbReference>
<dbReference type="PANTHER" id="PTHR42759">
    <property type="entry name" value="MOXR FAMILY PROTEIN"/>
    <property type="match status" value="1"/>
</dbReference>
<feature type="compositionally biased region" description="Acidic residues" evidence="1">
    <location>
        <begin position="346"/>
        <end position="356"/>
    </location>
</feature>
<dbReference type="GO" id="GO:0016887">
    <property type="term" value="F:ATP hydrolysis activity"/>
    <property type="evidence" value="ECO:0007669"/>
    <property type="project" value="InterPro"/>
</dbReference>
<dbReference type="EMBL" id="CAICTM010000579">
    <property type="protein sequence ID" value="CAB9513240.1"/>
    <property type="molecule type" value="Genomic_DNA"/>
</dbReference>
<proteinExistence type="predicted"/>
<dbReference type="Gene3D" id="3.40.50.300">
    <property type="entry name" value="P-loop containing nucleotide triphosphate hydrolases"/>
    <property type="match status" value="1"/>
</dbReference>
<gene>
    <name evidence="3" type="ORF">SEMRO_580_G170110.1</name>
</gene>
<organism evidence="3 4">
    <name type="scientific">Seminavis robusta</name>
    <dbReference type="NCBI Taxonomy" id="568900"/>
    <lineage>
        <taxon>Eukaryota</taxon>
        <taxon>Sar</taxon>
        <taxon>Stramenopiles</taxon>
        <taxon>Ochrophyta</taxon>
        <taxon>Bacillariophyta</taxon>
        <taxon>Bacillariophyceae</taxon>
        <taxon>Bacillariophycidae</taxon>
        <taxon>Naviculales</taxon>
        <taxon>Naviculaceae</taxon>
        <taxon>Seminavis</taxon>
    </lineage>
</organism>
<evidence type="ECO:0000313" key="4">
    <source>
        <dbReference type="Proteomes" id="UP001153069"/>
    </source>
</evidence>
<protein>
    <submittedName>
        <fullName evidence="3">ATPase RavA</fullName>
    </submittedName>
</protein>
<dbReference type="CDD" id="cd00198">
    <property type="entry name" value="vWFA"/>
    <property type="match status" value="1"/>
</dbReference>
<dbReference type="Pfam" id="PF07728">
    <property type="entry name" value="AAA_5"/>
    <property type="match status" value="1"/>
</dbReference>